<dbReference type="GeneID" id="17350961"/>
<name>E1ZRL6_CHLVA</name>
<dbReference type="STRING" id="554065.E1ZRL6"/>
<dbReference type="OrthoDB" id="512555at2759"/>
<feature type="non-terminal residue" evidence="1">
    <location>
        <position position="1"/>
    </location>
</feature>
<evidence type="ECO:0008006" key="3">
    <source>
        <dbReference type="Google" id="ProtNLM"/>
    </source>
</evidence>
<dbReference type="PANTHER" id="PTHR19446">
    <property type="entry name" value="REVERSE TRANSCRIPTASES"/>
    <property type="match status" value="1"/>
</dbReference>
<dbReference type="InParanoid" id="E1ZRL6"/>
<accession>E1ZRL6</accession>
<reference evidence="1 2" key="1">
    <citation type="journal article" date="2010" name="Plant Cell">
        <title>The Chlorella variabilis NC64A genome reveals adaptation to photosymbiosis, coevolution with viruses, and cryptic sex.</title>
        <authorList>
            <person name="Blanc G."/>
            <person name="Duncan G."/>
            <person name="Agarkova I."/>
            <person name="Borodovsky M."/>
            <person name="Gurnon J."/>
            <person name="Kuo A."/>
            <person name="Lindquist E."/>
            <person name="Lucas S."/>
            <person name="Pangilinan J."/>
            <person name="Polle J."/>
            <person name="Salamov A."/>
            <person name="Terry A."/>
            <person name="Yamada T."/>
            <person name="Dunigan D.D."/>
            <person name="Grigoriev I.V."/>
            <person name="Claverie J.M."/>
            <person name="Van Etten J.L."/>
        </authorList>
    </citation>
    <scope>NUCLEOTIDE SEQUENCE [LARGE SCALE GENOMIC DNA]</scope>
    <source>
        <strain evidence="1 2">NC64A</strain>
    </source>
</reference>
<dbReference type="KEGG" id="cvr:CHLNCDRAFT_14789"/>
<dbReference type="RefSeq" id="XP_005843531.1">
    <property type="nucleotide sequence ID" value="XM_005843469.1"/>
</dbReference>
<sequence length="99" mass="11178">IKRAANKKAAGPDEVPNEMLKFLPTQLHHSMHHMFVTMWLTGATPSPWKHSHTIMLYKKGDPTNPANYRPIGLARTVYKLWTALLTAVMSDYAAQHAII</sequence>
<evidence type="ECO:0000313" key="2">
    <source>
        <dbReference type="Proteomes" id="UP000008141"/>
    </source>
</evidence>
<dbReference type="AlphaFoldDB" id="E1ZRL6"/>
<evidence type="ECO:0000313" key="1">
    <source>
        <dbReference type="EMBL" id="EFN51429.1"/>
    </source>
</evidence>
<dbReference type="Proteomes" id="UP000008141">
    <property type="component" value="Unassembled WGS sequence"/>
</dbReference>
<organism evidence="2">
    <name type="scientific">Chlorella variabilis</name>
    <name type="common">Green alga</name>
    <dbReference type="NCBI Taxonomy" id="554065"/>
    <lineage>
        <taxon>Eukaryota</taxon>
        <taxon>Viridiplantae</taxon>
        <taxon>Chlorophyta</taxon>
        <taxon>core chlorophytes</taxon>
        <taxon>Trebouxiophyceae</taxon>
        <taxon>Chlorellales</taxon>
        <taxon>Chlorellaceae</taxon>
        <taxon>Chlorella clade</taxon>
        <taxon>Chlorella</taxon>
    </lineage>
</organism>
<protein>
    <recommendedName>
        <fullName evidence="3">Reverse transcriptase domain-containing protein</fullName>
    </recommendedName>
</protein>
<dbReference type="EMBL" id="GL433863">
    <property type="protein sequence ID" value="EFN51429.1"/>
    <property type="molecule type" value="Genomic_DNA"/>
</dbReference>
<keyword evidence="2" id="KW-1185">Reference proteome</keyword>
<proteinExistence type="predicted"/>
<feature type="non-terminal residue" evidence="1">
    <location>
        <position position="99"/>
    </location>
</feature>
<gene>
    <name evidence="1" type="ORF">CHLNCDRAFT_14789</name>
</gene>